<feature type="region of interest" description="Disordered" evidence="1">
    <location>
        <begin position="14"/>
        <end position="98"/>
    </location>
</feature>
<dbReference type="EMBL" id="CATNWA010017175">
    <property type="protein sequence ID" value="CAI9598563.1"/>
    <property type="molecule type" value="Genomic_DNA"/>
</dbReference>
<gene>
    <name evidence="2" type="ORF">SPARVUS_LOCUS12410171</name>
</gene>
<proteinExistence type="predicted"/>
<evidence type="ECO:0000256" key="1">
    <source>
        <dbReference type="SAM" id="MobiDB-lite"/>
    </source>
</evidence>
<feature type="compositionally biased region" description="Acidic residues" evidence="1">
    <location>
        <begin position="40"/>
        <end position="51"/>
    </location>
</feature>
<organism evidence="2 3">
    <name type="scientific">Staurois parvus</name>
    <dbReference type="NCBI Taxonomy" id="386267"/>
    <lineage>
        <taxon>Eukaryota</taxon>
        <taxon>Metazoa</taxon>
        <taxon>Chordata</taxon>
        <taxon>Craniata</taxon>
        <taxon>Vertebrata</taxon>
        <taxon>Euteleostomi</taxon>
        <taxon>Amphibia</taxon>
        <taxon>Batrachia</taxon>
        <taxon>Anura</taxon>
        <taxon>Neobatrachia</taxon>
        <taxon>Ranoidea</taxon>
        <taxon>Ranidae</taxon>
        <taxon>Staurois</taxon>
    </lineage>
</organism>
<feature type="non-terminal residue" evidence="2">
    <location>
        <position position="125"/>
    </location>
</feature>
<protein>
    <submittedName>
        <fullName evidence="2">Uncharacterized protein</fullName>
    </submittedName>
</protein>
<comment type="caution">
    <text evidence="2">The sequence shown here is derived from an EMBL/GenBank/DDBJ whole genome shotgun (WGS) entry which is preliminary data.</text>
</comment>
<reference evidence="2" key="1">
    <citation type="submission" date="2023-05" db="EMBL/GenBank/DDBJ databases">
        <authorList>
            <person name="Stuckert A."/>
        </authorList>
    </citation>
    <scope>NUCLEOTIDE SEQUENCE</scope>
</reference>
<dbReference type="Proteomes" id="UP001162483">
    <property type="component" value="Unassembled WGS sequence"/>
</dbReference>
<name>A0ABN9FT78_9NEOB</name>
<evidence type="ECO:0000313" key="2">
    <source>
        <dbReference type="EMBL" id="CAI9598563.1"/>
    </source>
</evidence>
<evidence type="ECO:0000313" key="3">
    <source>
        <dbReference type="Proteomes" id="UP001162483"/>
    </source>
</evidence>
<sequence>MICCPCHLATPPGSLNSSASSPLIGHRNCSSGEAHRGPITDEEVQLGEEEPSGSARRSKKIEGAAGASEEESGQRRKTADRRGREQAQAGAGVSKVSIIGVSGRNSAPSFVSLIPTMGHYFSHTY</sequence>
<accession>A0ABN9FT78</accession>
<keyword evidence="3" id="KW-1185">Reference proteome</keyword>